<evidence type="ECO:0000313" key="2">
    <source>
        <dbReference type="Proteomes" id="UP000464957"/>
    </source>
</evidence>
<organism evidence="1 2">
    <name type="scientific">Vibrio phage VH1_2019</name>
    <dbReference type="NCBI Taxonomy" id="2686307"/>
    <lineage>
        <taxon>Viruses</taxon>
        <taxon>Duplodnaviria</taxon>
        <taxon>Heunggongvirae</taxon>
        <taxon>Uroviricota</taxon>
        <taxon>Caudoviricetes</taxon>
        <taxon>Pantevenvirales</taxon>
        <taxon>Straboviridae</taxon>
        <taxon>Schizotequatrovirus</taxon>
        <taxon>Schizotequatrovirus KVP40</taxon>
    </lineage>
</organism>
<gene>
    <name evidence="1" type="ORF">VH12019_00311</name>
</gene>
<reference evidence="1 2" key="1">
    <citation type="submission" date="2019-12" db="EMBL/GenBank/DDBJ databases">
        <authorList>
            <person name="Harris M."/>
            <person name="Ho T.C."/>
            <person name="Fruchtman H."/>
            <person name="Garin M."/>
            <person name="Kubatin V."/>
            <person name="Lu T."/>
            <person name="Xue L."/>
            <person name="Marr M.T."/>
        </authorList>
    </citation>
    <scope>NUCLEOTIDE SEQUENCE [LARGE SCALE GENOMIC DNA]</scope>
</reference>
<protein>
    <submittedName>
        <fullName evidence="1">Uncharacterized protein</fullName>
    </submittedName>
</protein>
<accession>A0A6B9STD3</accession>
<name>A0A6B9STD3_9CAUD</name>
<dbReference type="EMBL" id="MN794232">
    <property type="protein sequence ID" value="QHJ74230.1"/>
    <property type="molecule type" value="Genomic_DNA"/>
</dbReference>
<evidence type="ECO:0000313" key="1">
    <source>
        <dbReference type="EMBL" id="QHJ74230.1"/>
    </source>
</evidence>
<dbReference type="Proteomes" id="UP000464957">
    <property type="component" value="Segment"/>
</dbReference>
<proteinExistence type="predicted"/>
<sequence length="88" mass="10467">MLKSFIEISLNEMTYQELRDLTINEIHALVKKLKKQLPKKYKDIIDELEPDMYEDLIAEIAYDGGLKGKKFVNLKIPKRILDRYADYF</sequence>